<dbReference type="OrthoDB" id="1872155at2759"/>
<evidence type="ECO:0000256" key="1">
    <source>
        <dbReference type="ARBA" id="ARBA00008390"/>
    </source>
</evidence>
<dbReference type="PROSITE" id="PS00214">
    <property type="entry name" value="FABP"/>
    <property type="match status" value="1"/>
</dbReference>
<accession>A0A9D3LXF6</accession>
<organism evidence="3 4">
    <name type="scientific">Anguilla anguilla</name>
    <name type="common">European freshwater eel</name>
    <name type="synonym">Muraena anguilla</name>
    <dbReference type="NCBI Taxonomy" id="7936"/>
    <lineage>
        <taxon>Eukaryota</taxon>
        <taxon>Metazoa</taxon>
        <taxon>Chordata</taxon>
        <taxon>Craniata</taxon>
        <taxon>Vertebrata</taxon>
        <taxon>Euteleostomi</taxon>
        <taxon>Actinopterygii</taxon>
        <taxon>Neopterygii</taxon>
        <taxon>Teleostei</taxon>
        <taxon>Anguilliformes</taxon>
        <taxon>Anguillidae</taxon>
        <taxon>Anguilla</taxon>
    </lineage>
</organism>
<comment type="caution">
    <text evidence="3">The sequence shown here is derived from an EMBL/GenBank/DDBJ whole genome shotgun (WGS) entry which is preliminary data.</text>
</comment>
<dbReference type="InterPro" id="IPR031259">
    <property type="entry name" value="ILBP"/>
</dbReference>
<name>A0A9D3LXF6_ANGAN</name>
<protein>
    <recommendedName>
        <fullName evidence="2">Cytosolic fatty-acid binding proteins domain-containing protein</fullName>
    </recommendedName>
</protein>
<dbReference type="InterPro" id="IPR012674">
    <property type="entry name" value="Calycin"/>
</dbReference>
<dbReference type="AlphaFoldDB" id="A0A9D3LXF6"/>
<dbReference type="GO" id="GO:0008289">
    <property type="term" value="F:lipid binding"/>
    <property type="evidence" value="ECO:0007669"/>
    <property type="project" value="InterPro"/>
</dbReference>
<dbReference type="Proteomes" id="UP001044222">
    <property type="component" value="Chromosome 12"/>
</dbReference>
<dbReference type="SUPFAM" id="SSF50814">
    <property type="entry name" value="Lipocalins"/>
    <property type="match status" value="1"/>
</dbReference>
<dbReference type="PRINTS" id="PR00178">
    <property type="entry name" value="FATTYACIDBP"/>
</dbReference>
<comment type="similarity">
    <text evidence="1">Belongs to the calycin superfamily. Fatty-acid binding protein (FABP) family.</text>
</comment>
<evidence type="ECO:0000313" key="3">
    <source>
        <dbReference type="EMBL" id="KAG5838774.1"/>
    </source>
</evidence>
<evidence type="ECO:0000259" key="2">
    <source>
        <dbReference type="PROSITE" id="PS00214"/>
    </source>
</evidence>
<evidence type="ECO:0000313" key="4">
    <source>
        <dbReference type="Proteomes" id="UP001044222"/>
    </source>
</evidence>
<dbReference type="OMA" id="TNYSGTW"/>
<dbReference type="Gene3D" id="2.40.128.20">
    <property type="match status" value="1"/>
</dbReference>
<gene>
    <name evidence="3" type="ORF">ANANG_G00227150</name>
</gene>
<dbReference type="InterPro" id="IPR000463">
    <property type="entry name" value="Fatty_acid-bd"/>
</dbReference>
<reference evidence="3" key="1">
    <citation type="submission" date="2021-01" db="EMBL/GenBank/DDBJ databases">
        <title>A chromosome-scale assembly of European eel, Anguilla anguilla.</title>
        <authorList>
            <person name="Henkel C."/>
            <person name="Jong-Raadsen S.A."/>
            <person name="Dufour S."/>
            <person name="Weltzien F.-A."/>
            <person name="Palstra A.P."/>
            <person name="Pelster B."/>
            <person name="Spaink H.P."/>
            <person name="Van Den Thillart G.E."/>
            <person name="Jansen H."/>
            <person name="Zahm M."/>
            <person name="Klopp C."/>
            <person name="Cedric C."/>
            <person name="Louis A."/>
            <person name="Berthelot C."/>
            <person name="Parey E."/>
            <person name="Roest Crollius H."/>
            <person name="Montfort J."/>
            <person name="Robinson-Rechavi M."/>
            <person name="Bucao C."/>
            <person name="Bouchez O."/>
            <person name="Gislard M."/>
            <person name="Lluch J."/>
            <person name="Milhes M."/>
            <person name="Lampietro C."/>
            <person name="Lopez Roques C."/>
            <person name="Donnadieu C."/>
            <person name="Braasch I."/>
            <person name="Desvignes T."/>
            <person name="Postlethwait J."/>
            <person name="Bobe J."/>
            <person name="Guiguen Y."/>
            <person name="Dirks R."/>
        </authorList>
    </citation>
    <scope>NUCLEOTIDE SEQUENCE</scope>
    <source>
        <strain evidence="3">Tag_6206</strain>
        <tissue evidence="3">Liver</tissue>
    </source>
</reference>
<dbReference type="PANTHER" id="PTHR11955">
    <property type="entry name" value="FATTY ACID BINDING PROTEIN"/>
    <property type="match status" value="1"/>
</dbReference>
<proteinExistence type="inferred from homology"/>
<keyword evidence="4" id="KW-1185">Reference proteome</keyword>
<dbReference type="EMBL" id="JAFIRN010000012">
    <property type="protein sequence ID" value="KAG5838774.1"/>
    <property type="molecule type" value="Genomic_DNA"/>
</dbReference>
<feature type="domain" description="Cytosolic fatty-acid binding proteins" evidence="2">
    <location>
        <begin position="7"/>
        <end position="24"/>
    </location>
</feature>
<sequence>MPVNYSGTWNMISNVNFDGYMVAIDIDFATRKLAGMLKTQKVIDQDGDLFTMKTVSTFRNYHCSFNIGEEFEEVTKGLDNRKCKSVVNWDGDRIVCVQKGEKRNRGWTHWVKGDHLYLELCCEGQVCQQIFKKNP</sequence>
<dbReference type="FunFam" id="2.40.128.20:FF:000001">
    <property type="entry name" value="Fatty acid-binding protein, adipocyte"/>
    <property type="match status" value="1"/>
</dbReference>